<dbReference type="SUPFAM" id="SSF51621">
    <property type="entry name" value="Phosphoenolpyruvate/pyruvate domain"/>
    <property type="match status" value="1"/>
</dbReference>
<dbReference type="GO" id="GO:0015977">
    <property type="term" value="P:carbon fixation"/>
    <property type="evidence" value="ECO:0007669"/>
    <property type="project" value="InterPro"/>
</dbReference>
<accession>A0A024V1I1</accession>
<sequence>MSNNHNNFIYCSGTEDDHVNNAETGGKEDEKLKFLIEGKMIEKKGCVDFIKPLKDDIKALDFLLFDMLKDNLPNNLFEILCTIHDLSETYSENPNDDNFLSLKNCIYNLKDEYLGTIVNAFGHMCVISNFAEWAHRGRRRKAFDKSFIPNDKIYGSVNETLKGTFNILIQNGFQLNDIYGQLCNQTIEFVLTTHPTQAIRTSLLKNYIRLGELLLKLDNTDKELYKKKLLYDNLKTNLLSSWKTDVIRRIKPTPIDEAISLVDIVENCIFYRIPNIIRYIDNVLFEYNLPPVKLNSKLCIFSSWAGGDRDGNPFVLPETTKYVCYMNKIRGCELFIPMIEILIRDLTLHHCTQHFRSYVKLLEDEVSDYIFDKDHKYLAKKFQWFSPFSKSNKKEIYRRALLVVWAKLKSVVEVYKSLISNQRVDEDFKKLMFHNSDEFEEILLECYKSLVESGNTLIAEGYLKDVIRNVKIFGLHLMKLDIRQESEKHISTMNYICQKLNMKKYSLLNEEQKINFLTDILNSNRPLIPKNIEEEEDVPNDFINVIKTFDVCSQIEDSALGAYIVSMCTNASDILLVEVFQKEMKKGTQRKTQRVVPLLETIQSLQNSSIILENLLKNPWYRKHLTTNFEDKQEIMIGYSDSGKDGGRLTSAWELFKAQEKLVHIGKKYSVEIRFFHGRGGSVSRGGGPQHLAILSQPINTIKNYLRVTIQGEVITQDFCLKGMALRSVEIYMSALLKCSLLKNTLVIKKEWRDLMDEISEISTKEYRKVVYENKDFVKYFRCATPEIEIGKLNLGSRPSKRKEGNVESLRAIPWVFSWTQNRMHLSVWLGIEKIYDYLINNNKLHIIQDMYTHWPFCTSFFNLISMVMAKASIQISQEYDILVPEELKYIGVLLREKLKKSMELTFLVTNEKKFCDNDQLTKRSIECRTKWVTVCNLIQIQALKRLREKESKQKNENKDQLDNKDNSSYTNITHNYKIYENTLVTPTSEYTNVENIKQDNNQLNNSMENHNINDLNTLKINYTENYNFNKQNELFNNDEGKHMESINKNSTVRINSYLSRKKKKLIKNPKFHPLIELHPYVFPQSETENESFFDYVKTIDSNFERIPSRNNKDKKLFDEKLNEELTQLKDYRIIHDVLVSLKDEKRKKQKKKRGSLFNLIELKYINKILYELYISQKKKCIRNFVNIYDHISLHCNIQKIIQIEKGKKYVALVRLGQNVHMNGSLHFLKDKNNNFFIFHKINYYMNKQLFEIKNDLRHVSTSSCIVIFYNESSYSRRKKYMNCNYEKDECSNISYKTYYKKCMDEKNNILTYMKENQLNGINKNNKEKKNIYICSSKNKENNNYTYDNLIHSDNHTFNSVPLLYNSFIKNNDKQVKKNEDTKKFVDHYMLFINYKNKSISHMSFIIKFKQVLYELLHNEENRHTFIINQNNNNVYMNHTKDNTNGFEKCPFGNNNMKNSLVYDMNLRDVVNFIRDRKKYNSYNIFPVDYLKYIFNNKKKSKCLKEGGLKQSLESIASLLLPRGVGQNINENIYKHINKNIYKSKIKKGSNINCNENMNHNNTICNYEIYIYHSDILKIEKNIFVTFNNMNQCFYIFIYPFIIYFNKYKYVLSNIIPNLKEKKKKKKNNNNDFDFDLILKFVVELFIIFRIMYKKKKLINKLKKYLSNRTLKGFINYNNLNKMKKNNNKKNMDTCNYIYIYTFYSIMDNFCLKEKNYNIHNTLFHKIKKVLMKYANIIHSNNIYIKFVQNKLIRICKNVTDLLSWNYMLENMILSENQYIYVYFFLLKKNTKEQFNILNKDNIISYNNKYDYYNKRKDKNEKKKKKKKKQNFHLINIFKIITTCKRKILNITKNICSCIYFFFYKYNTFTHLERISILNNFQYILKKFPYLLLLLHFKIIRKIDNIFYTRFLQNYNNMFFIKLFKDKYQSQLQIIKKKKKKLLKNICYSNDVEKKRFLFLFKMNKWLLYFFLYLMNIYFSKDNFYTTTTKKKKDIHIDIQEIIKNIYITNNKKKQLSNNLIYMHKCIFYNFKKFIQNIKKQKKSIYKKFSENINKNYNNIKTEKKLNYIYIHDNKDIIKNNHNHDFFQTKKNYKHISSSIQPITSSKYISKIISLEHILNLKCPNIMYHRQNKKSININTNQNRIDQEKKFINTNFLKNFFTLKNMKYIVSSKYINNLIHKNKEKEQFTKRTNILYFLNVHNIIQKSKLIKIIQLFDDNMKNMLLHLLHIKNNHINKNDASYNNDKIFSLNKNDVDQILRYKYNPIKVNKKLCIFNNIENIILTHKLKYQKKKKYLYVQPNIIYNIFHYNEKQSFSKIMKNKQIESYKITLNYFIYFVNAHISYSVNIFNHNYEKVSDSNGIHILNIYKNDIIKNMFIEKTMNFLEIILFLYLRKYVPFVQKYNMTQGKQEKEKEKEKKQEKEKEKKQEKEQEKEQYNNINKYPLNIYQIFCYDIVQNHFQIKQIFDVEKEGQFNLNIFIYHEENLLFFYSSRKNKKQNDTTNKSFYNPFFVKFLENDEYYDVSLDSSMIRRERN</sequence>
<dbReference type="InterPro" id="IPR021135">
    <property type="entry name" value="PEP_COase"/>
</dbReference>
<feature type="region of interest" description="Disordered" evidence="2">
    <location>
        <begin position="2408"/>
        <end position="2435"/>
    </location>
</feature>
<feature type="compositionally biased region" description="Basic and acidic residues" evidence="2">
    <location>
        <begin position="949"/>
        <end position="966"/>
    </location>
</feature>
<dbReference type="InterPro" id="IPR015813">
    <property type="entry name" value="Pyrv/PenolPyrv_kinase-like_dom"/>
</dbReference>
<evidence type="ECO:0000256" key="3">
    <source>
        <dbReference type="SAM" id="Phobius"/>
    </source>
</evidence>
<dbReference type="Pfam" id="PF00311">
    <property type="entry name" value="PEPcase"/>
    <property type="match status" value="1"/>
</dbReference>
<dbReference type="EMBL" id="KI925147">
    <property type="protein sequence ID" value="ETW16344.1"/>
    <property type="molecule type" value="Genomic_DNA"/>
</dbReference>
<dbReference type="PRINTS" id="PR00150">
    <property type="entry name" value="PEPCARBXLASE"/>
</dbReference>
<organism evidence="4 5">
    <name type="scientific">Plasmodium falciparum Vietnam Oak-Knoll</name>
    <name type="common">FVO</name>
    <dbReference type="NCBI Taxonomy" id="1036723"/>
    <lineage>
        <taxon>Eukaryota</taxon>
        <taxon>Sar</taxon>
        <taxon>Alveolata</taxon>
        <taxon>Apicomplexa</taxon>
        <taxon>Aconoidasida</taxon>
        <taxon>Haemosporida</taxon>
        <taxon>Plasmodiidae</taxon>
        <taxon>Plasmodium</taxon>
        <taxon>Plasmodium (Laverania)</taxon>
    </lineage>
</organism>
<keyword evidence="3" id="KW-0472">Membrane</keyword>
<evidence type="ECO:0000313" key="5">
    <source>
        <dbReference type="Proteomes" id="UP000030690"/>
    </source>
</evidence>
<dbReference type="PROSITE" id="PS00393">
    <property type="entry name" value="PEPCASE_2"/>
    <property type="match status" value="1"/>
</dbReference>
<keyword evidence="3" id="KW-0812">Transmembrane</keyword>
<dbReference type="OrthoDB" id="1365747at2759"/>
<evidence type="ECO:0000256" key="1">
    <source>
        <dbReference type="PROSITE-ProRule" id="PRU10112"/>
    </source>
</evidence>
<proteinExistence type="predicted"/>
<dbReference type="Proteomes" id="UP000030690">
    <property type="component" value="Unassembled WGS sequence"/>
</dbReference>
<dbReference type="PANTHER" id="PTHR30523">
    <property type="entry name" value="PHOSPHOENOLPYRUVATE CARBOXYLASE"/>
    <property type="match status" value="1"/>
</dbReference>
<feature type="region of interest" description="Disordered" evidence="2">
    <location>
        <begin position="949"/>
        <end position="969"/>
    </location>
</feature>
<evidence type="ECO:0000313" key="4">
    <source>
        <dbReference type="EMBL" id="ETW16344.1"/>
    </source>
</evidence>
<dbReference type="GO" id="GO:0005829">
    <property type="term" value="C:cytosol"/>
    <property type="evidence" value="ECO:0007669"/>
    <property type="project" value="TreeGrafter"/>
</dbReference>
<dbReference type="PANTHER" id="PTHR30523:SF6">
    <property type="entry name" value="PHOSPHOENOLPYRUVATE CARBOXYLASE"/>
    <property type="match status" value="1"/>
</dbReference>
<reference evidence="4 5" key="2">
    <citation type="submission" date="2013-02" db="EMBL/GenBank/DDBJ databases">
        <title>The Genome Sequence of Plasmodium falciparum Vietnam Oak-Knoll (FVO).</title>
        <authorList>
            <consortium name="The Broad Institute Genome Sequencing Platform"/>
            <consortium name="The Broad Institute Genome Sequencing Center for Infectious Disease"/>
            <person name="Neafsey D."/>
            <person name="Cheeseman I."/>
            <person name="Volkman S."/>
            <person name="Adams J."/>
            <person name="Walker B."/>
            <person name="Young S.K."/>
            <person name="Zeng Q."/>
            <person name="Gargeya S."/>
            <person name="Fitzgerald M."/>
            <person name="Haas B."/>
            <person name="Abouelleil A."/>
            <person name="Alvarado L."/>
            <person name="Arachchi H.M."/>
            <person name="Berlin A.M."/>
            <person name="Chapman S.B."/>
            <person name="Dewar J."/>
            <person name="Goldberg J."/>
            <person name="Griggs A."/>
            <person name="Gujja S."/>
            <person name="Hansen M."/>
            <person name="Howarth C."/>
            <person name="Imamovic A."/>
            <person name="Larimer J."/>
            <person name="McCowan C."/>
            <person name="Murphy C."/>
            <person name="Neiman D."/>
            <person name="Pearson M."/>
            <person name="Priest M."/>
            <person name="Roberts A."/>
            <person name="Saif S."/>
            <person name="Shea T."/>
            <person name="Sisk P."/>
            <person name="Sykes S."/>
            <person name="Wortman J."/>
            <person name="Nusbaum C."/>
            <person name="Birren B."/>
        </authorList>
    </citation>
    <scope>NUCLEOTIDE SEQUENCE [LARGE SCALE GENOMIC DNA]</scope>
    <source>
        <strain evidence="5">Vietnam Oak-Knoll (FVO)</strain>
    </source>
</reference>
<feature type="transmembrane region" description="Helical" evidence="3">
    <location>
        <begin position="1637"/>
        <end position="1653"/>
    </location>
</feature>
<feature type="compositionally biased region" description="Basic and acidic residues" evidence="2">
    <location>
        <begin position="2409"/>
        <end position="2435"/>
    </location>
</feature>
<dbReference type="GO" id="GO:0008964">
    <property type="term" value="F:phosphoenolpyruvate carboxylase activity"/>
    <property type="evidence" value="ECO:0007669"/>
    <property type="project" value="InterPro"/>
</dbReference>
<feature type="active site" evidence="1">
    <location>
        <position position="644"/>
    </location>
</feature>
<keyword evidence="3" id="KW-1133">Transmembrane helix</keyword>
<name>A0A024V1I1_PLAFA</name>
<evidence type="ECO:0008006" key="6">
    <source>
        <dbReference type="Google" id="ProtNLM"/>
    </source>
</evidence>
<protein>
    <recommendedName>
        <fullName evidence="6">Phosphoenolpyruvate carboxylase</fullName>
    </recommendedName>
</protein>
<dbReference type="InterPro" id="IPR033129">
    <property type="entry name" value="PEPCASE_His_AS"/>
</dbReference>
<dbReference type="Gene3D" id="1.20.1440.90">
    <property type="entry name" value="Phosphoenolpyruvate/pyruvate domain"/>
    <property type="match status" value="1"/>
</dbReference>
<dbReference type="GO" id="GO:0006099">
    <property type="term" value="P:tricarboxylic acid cycle"/>
    <property type="evidence" value="ECO:0007669"/>
    <property type="project" value="InterPro"/>
</dbReference>
<reference evidence="4 5" key="1">
    <citation type="submission" date="2013-02" db="EMBL/GenBank/DDBJ databases">
        <title>The Genome Annotation of Plasmodium falciparum Vietnam Oak-Knoll (FVO).</title>
        <authorList>
            <consortium name="The Broad Institute Genome Sequencing Platform"/>
            <consortium name="The Broad Institute Genome Sequencing Center for Infectious Disease"/>
            <person name="Neafsey D."/>
            <person name="Hoffman S."/>
            <person name="Volkman S."/>
            <person name="Rosenthal P."/>
            <person name="Walker B."/>
            <person name="Young S.K."/>
            <person name="Zeng Q."/>
            <person name="Gargeya S."/>
            <person name="Fitzgerald M."/>
            <person name="Haas B."/>
            <person name="Abouelleil A."/>
            <person name="Allen A.W."/>
            <person name="Alvarado L."/>
            <person name="Arachchi H.M."/>
            <person name="Berlin A.M."/>
            <person name="Chapman S.B."/>
            <person name="Gainer-Dewar J."/>
            <person name="Goldberg J."/>
            <person name="Griggs A."/>
            <person name="Gujja S."/>
            <person name="Hansen M."/>
            <person name="Howarth C."/>
            <person name="Imamovic A."/>
            <person name="Ireland A."/>
            <person name="Larimer J."/>
            <person name="McCowan C."/>
            <person name="Murphy C."/>
            <person name="Pearson M."/>
            <person name="Poon T.W."/>
            <person name="Priest M."/>
            <person name="Roberts A."/>
            <person name="Saif S."/>
            <person name="Shea T."/>
            <person name="Sisk P."/>
            <person name="Sykes S."/>
            <person name="Wortman J."/>
            <person name="Nusbaum C."/>
            <person name="Birren B."/>
        </authorList>
    </citation>
    <scope>NUCLEOTIDE SEQUENCE [LARGE SCALE GENOMIC DNA]</scope>
    <source>
        <strain evidence="5">Vietnam Oak-Knoll (FVO)</strain>
    </source>
</reference>
<gene>
    <name evidence="4" type="ORF">PFFVO_04882</name>
</gene>
<evidence type="ECO:0000256" key="2">
    <source>
        <dbReference type="SAM" id="MobiDB-lite"/>
    </source>
</evidence>